<keyword evidence="2" id="KW-1185">Reference proteome</keyword>
<proteinExistence type="predicted"/>
<dbReference type="Proteomes" id="UP001597045">
    <property type="component" value="Unassembled WGS sequence"/>
</dbReference>
<gene>
    <name evidence="1" type="ORF">ACFQ1S_00115</name>
</gene>
<evidence type="ECO:0000313" key="1">
    <source>
        <dbReference type="EMBL" id="MFD1044110.1"/>
    </source>
</evidence>
<name>A0ABW3M526_9PSEU</name>
<comment type="caution">
    <text evidence="1">The sequence shown here is derived from an EMBL/GenBank/DDBJ whole genome shotgun (WGS) entry which is preliminary data.</text>
</comment>
<evidence type="ECO:0008006" key="3">
    <source>
        <dbReference type="Google" id="ProtNLM"/>
    </source>
</evidence>
<evidence type="ECO:0000313" key="2">
    <source>
        <dbReference type="Proteomes" id="UP001597045"/>
    </source>
</evidence>
<organism evidence="1 2">
    <name type="scientific">Kibdelosporangium lantanae</name>
    <dbReference type="NCBI Taxonomy" id="1497396"/>
    <lineage>
        <taxon>Bacteria</taxon>
        <taxon>Bacillati</taxon>
        <taxon>Actinomycetota</taxon>
        <taxon>Actinomycetes</taxon>
        <taxon>Pseudonocardiales</taxon>
        <taxon>Pseudonocardiaceae</taxon>
        <taxon>Kibdelosporangium</taxon>
    </lineage>
</organism>
<protein>
    <recommendedName>
        <fullName evidence="3">DNA-binding protein</fullName>
    </recommendedName>
</protein>
<reference evidence="2" key="1">
    <citation type="journal article" date="2019" name="Int. J. Syst. Evol. Microbiol.">
        <title>The Global Catalogue of Microorganisms (GCM) 10K type strain sequencing project: providing services to taxonomists for standard genome sequencing and annotation.</title>
        <authorList>
            <consortium name="The Broad Institute Genomics Platform"/>
            <consortium name="The Broad Institute Genome Sequencing Center for Infectious Disease"/>
            <person name="Wu L."/>
            <person name="Ma J."/>
        </authorList>
    </citation>
    <scope>NUCLEOTIDE SEQUENCE [LARGE SCALE GENOMIC DNA]</scope>
    <source>
        <strain evidence="2">JCM 31486</strain>
    </source>
</reference>
<sequence length="147" mass="16764">MTITAELERLESHLNTIEEIEDIAAATDDSTARTRLAELADRMLDQLPAVRVTTAATLLKISRPTTYAWVGEGVLQTVDTGPSDRQLLEPRRLHRVWHLLRQVRAEGVKNSRLLDAIWFRLQDQAVLDRPDLLESLEQMRRGEGKEI</sequence>
<accession>A0ABW3M526</accession>
<dbReference type="EMBL" id="JBHTIS010000002">
    <property type="protein sequence ID" value="MFD1044110.1"/>
    <property type="molecule type" value="Genomic_DNA"/>
</dbReference>